<keyword evidence="2" id="KW-1185">Reference proteome</keyword>
<organism evidence="1 2">
    <name type="scientific">Fusarium decemcellulare</name>
    <dbReference type="NCBI Taxonomy" id="57161"/>
    <lineage>
        <taxon>Eukaryota</taxon>
        <taxon>Fungi</taxon>
        <taxon>Dikarya</taxon>
        <taxon>Ascomycota</taxon>
        <taxon>Pezizomycotina</taxon>
        <taxon>Sordariomycetes</taxon>
        <taxon>Hypocreomycetidae</taxon>
        <taxon>Hypocreales</taxon>
        <taxon>Nectriaceae</taxon>
        <taxon>Fusarium</taxon>
        <taxon>Fusarium decemcellulare species complex</taxon>
    </lineage>
</organism>
<accession>A0ACC1SEZ2</accession>
<protein>
    <submittedName>
        <fullName evidence="1">Uncharacterized protein</fullName>
    </submittedName>
</protein>
<comment type="caution">
    <text evidence="1">The sequence shown here is derived from an EMBL/GenBank/DDBJ whole genome shotgun (WGS) entry which is preliminary data.</text>
</comment>
<dbReference type="EMBL" id="JANRMS010000526">
    <property type="protein sequence ID" value="KAJ3538331.1"/>
    <property type="molecule type" value="Genomic_DNA"/>
</dbReference>
<evidence type="ECO:0000313" key="1">
    <source>
        <dbReference type="EMBL" id="KAJ3538331.1"/>
    </source>
</evidence>
<evidence type="ECO:0000313" key="2">
    <source>
        <dbReference type="Proteomes" id="UP001148629"/>
    </source>
</evidence>
<proteinExistence type="predicted"/>
<reference evidence="1" key="1">
    <citation type="submission" date="2022-08" db="EMBL/GenBank/DDBJ databases">
        <title>Genome Sequence of Fusarium decemcellulare.</title>
        <authorList>
            <person name="Buettner E."/>
        </authorList>
    </citation>
    <scope>NUCLEOTIDE SEQUENCE</scope>
    <source>
        <strain evidence="1">Babe19</strain>
    </source>
</reference>
<sequence>MDRQINFENLHQVIDRQAEFDGKLPHERKAILRKHLVYPEAIMVENELRGHVGEECEMELGDAEEQFRTEAWELFYDENTFNVPLERLDKFLRIPLLTHEGVGIPIGPLVGLIVVDYLMPENLVDDLEDALEDEKSRLKDLLRFTNARQVTLRLVGRKTLDGMDLVTHTVINRFGGVVEELIQAFGLRFDIKKCLLMRKDEARSIKSYWLEPTDETKERVHEGIGSFEDVMQVEINDWLWDIRNPVPVRKKPCARKRRRNENGGPEESV</sequence>
<dbReference type="Proteomes" id="UP001148629">
    <property type="component" value="Unassembled WGS sequence"/>
</dbReference>
<gene>
    <name evidence="1" type="ORF">NM208_g5946</name>
</gene>
<name>A0ACC1SEZ2_9HYPO</name>